<feature type="domain" description="Glycosyltransferase 2-like" evidence="4">
    <location>
        <begin position="7"/>
        <end position="172"/>
    </location>
</feature>
<dbReference type="RefSeq" id="WP_106092693.1">
    <property type="nucleotide sequence ID" value="NZ_PVNL01000117.1"/>
</dbReference>
<protein>
    <submittedName>
        <fullName evidence="5">Putative glycosyl transferase</fullName>
    </submittedName>
</protein>
<gene>
    <name evidence="5" type="ORF">ENSA7_58380</name>
</gene>
<accession>A0A2S9Y803</accession>
<comment type="similarity">
    <text evidence="1">Belongs to the glycosyltransferase 2 family.</text>
</comment>
<evidence type="ECO:0000256" key="1">
    <source>
        <dbReference type="ARBA" id="ARBA00006739"/>
    </source>
</evidence>
<dbReference type="AlphaFoldDB" id="A0A2S9Y803"/>
<dbReference type="EMBL" id="PVNL01000117">
    <property type="protein sequence ID" value="PRQ01233.1"/>
    <property type="molecule type" value="Genomic_DNA"/>
</dbReference>
<dbReference type="Proteomes" id="UP000238823">
    <property type="component" value="Unassembled WGS sequence"/>
</dbReference>
<keyword evidence="3 5" id="KW-0808">Transferase</keyword>
<dbReference type="SUPFAM" id="SSF53448">
    <property type="entry name" value="Nucleotide-diphospho-sugar transferases"/>
    <property type="match status" value="1"/>
</dbReference>
<dbReference type="CDD" id="cd00761">
    <property type="entry name" value="Glyco_tranf_GTA_type"/>
    <property type="match status" value="1"/>
</dbReference>
<dbReference type="Pfam" id="PF00535">
    <property type="entry name" value="Glycos_transf_2"/>
    <property type="match status" value="1"/>
</dbReference>
<keyword evidence="2" id="KW-0328">Glycosyltransferase</keyword>
<evidence type="ECO:0000259" key="4">
    <source>
        <dbReference type="Pfam" id="PF00535"/>
    </source>
</evidence>
<evidence type="ECO:0000313" key="5">
    <source>
        <dbReference type="EMBL" id="PRQ01233.1"/>
    </source>
</evidence>
<dbReference type="GO" id="GO:0016757">
    <property type="term" value="F:glycosyltransferase activity"/>
    <property type="evidence" value="ECO:0007669"/>
    <property type="project" value="UniProtKB-KW"/>
</dbReference>
<dbReference type="PANTHER" id="PTHR43179:SF12">
    <property type="entry name" value="GALACTOFURANOSYLTRANSFERASE GLFT2"/>
    <property type="match status" value="1"/>
</dbReference>
<dbReference type="Gene3D" id="3.90.550.10">
    <property type="entry name" value="Spore Coat Polysaccharide Biosynthesis Protein SpsA, Chain A"/>
    <property type="match status" value="1"/>
</dbReference>
<dbReference type="InterPro" id="IPR001173">
    <property type="entry name" value="Glyco_trans_2-like"/>
</dbReference>
<name>A0A2S9Y803_9BACT</name>
<evidence type="ECO:0000256" key="3">
    <source>
        <dbReference type="ARBA" id="ARBA00022679"/>
    </source>
</evidence>
<proteinExistence type="inferred from homology"/>
<organism evidence="5 6">
    <name type="scientific">Enhygromyxa salina</name>
    <dbReference type="NCBI Taxonomy" id="215803"/>
    <lineage>
        <taxon>Bacteria</taxon>
        <taxon>Pseudomonadati</taxon>
        <taxon>Myxococcota</taxon>
        <taxon>Polyangia</taxon>
        <taxon>Nannocystales</taxon>
        <taxon>Nannocystaceae</taxon>
        <taxon>Enhygromyxa</taxon>
    </lineage>
</organism>
<dbReference type="PANTHER" id="PTHR43179">
    <property type="entry name" value="RHAMNOSYLTRANSFERASE WBBL"/>
    <property type="match status" value="1"/>
</dbReference>
<sequence length="256" mass="29368">MPHVQLSAVIPVRDRSGPRLENCLRSLRWQQLDPSTLEIVITDFGSSPDQAAALRDLCERHRARLVRVDTSETWNRARALNYGIQQTAGRYVFCTDADMIFAPNFAATLLGTQARERDAAFVVCHCRDLPERLAERAWTLDDFPELLAAAPFRKATGTGACQVARREFFERVRGYDEGFAFWGQEDNDMRFRAGSAGLRQVWIQDQTAMLHQWHPSERGKQPLRKSLNDVRYHLTKRVTVKNWRGWGERTRPLGLG</sequence>
<evidence type="ECO:0000313" key="6">
    <source>
        <dbReference type="Proteomes" id="UP000238823"/>
    </source>
</evidence>
<comment type="caution">
    <text evidence="5">The sequence shown here is derived from an EMBL/GenBank/DDBJ whole genome shotgun (WGS) entry which is preliminary data.</text>
</comment>
<evidence type="ECO:0000256" key="2">
    <source>
        <dbReference type="ARBA" id="ARBA00022676"/>
    </source>
</evidence>
<dbReference type="InterPro" id="IPR029044">
    <property type="entry name" value="Nucleotide-diphossugar_trans"/>
</dbReference>
<dbReference type="OrthoDB" id="9815923at2"/>
<reference evidence="5 6" key="1">
    <citation type="submission" date="2018-03" db="EMBL/GenBank/DDBJ databases">
        <title>Draft Genome Sequences of the Obligatory Marine Myxobacteria Enhygromyxa salina SWB007.</title>
        <authorList>
            <person name="Poehlein A."/>
            <person name="Moghaddam J.A."/>
            <person name="Harms H."/>
            <person name="Alanjari M."/>
            <person name="Koenig G.M."/>
            <person name="Daniel R."/>
            <person name="Schaeberle T.F."/>
        </authorList>
    </citation>
    <scope>NUCLEOTIDE SEQUENCE [LARGE SCALE GENOMIC DNA]</scope>
    <source>
        <strain evidence="5 6">SWB007</strain>
    </source>
</reference>